<keyword evidence="8" id="KW-1133">Transmembrane helix</keyword>
<evidence type="ECO:0000256" key="1">
    <source>
        <dbReference type="ARBA" id="ARBA00001947"/>
    </source>
</evidence>
<feature type="transmembrane region" description="Helical" evidence="8">
    <location>
        <begin position="31"/>
        <end position="51"/>
    </location>
</feature>
<dbReference type="Gene3D" id="2.70.70.10">
    <property type="entry name" value="Glucose Permease (Domain IIA)"/>
    <property type="match status" value="1"/>
</dbReference>
<evidence type="ECO:0000256" key="3">
    <source>
        <dbReference type="ARBA" id="ARBA00022723"/>
    </source>
</evidence>
<evidence type="ECO:0000313" key="11">
    <source>
        <dbReference type="Proteomes" id="UP000582837"/>
    </source>
</evidence>
<comment type="caution">
    <text evidence="10">The sequence shown here is derived from an EMBL/GenBank/DDBJ whole genome shotgun (WGS) entry which is preliminary data.</text>
</comment>
<evidence type="ECO:0000256" key="5">
    <source>
        <dbReference type="ARBA" id="ARBA00022833"/>
    </source>
</evidence>
<keyword evidence="8" id="KW-0812">Transmembrane</keyword>
<dbReference type="EMBL" id="JACHIA010000009">
    <property type="protein sequence ID" value="MBB6071514.1"/>
    <property type="molecule type" value="Genomic_DNA"/>
</dbReference>
<keyword evidence="7" id="KW-0175">Coiled coil</keyword>
<keyword evidence="2" id="KW-0645">Protease</keyword>
<accession>A0A841H0P6</accession>
<evidence type="ECO:0000256" key="6">
    <source>
        <dbReference type="ARBA" id="ARBA00023049"/>
    </source>
</evidence>
<keyword evidence="5" id="KW-0862">Zinc</keyword>
<dbReference type="Proteomes" id="UP000582837">
    <property type="component" value="Unassembled WGS sequence"/>
</dbReference>
<dbReference type="GO" id="GO:0046872">
    <property type="term" value="F:metal ion binding"/>
    <property type="evidence" value="ECO:0007669"/>
    <property type="project" value="UniProtKB-KW"/>
</dbReference>
<sequence>MPHSRWTLMLVPHDNERVRSFQVSSRSIRNVAGAALVAATLMGTFSIAFFVKQSHHVQNASLRQENHLLATEVDQMRRQMEALDRSIAALTEKDEQVRVVAGLPEIDADVRKAGVGGPGFGDRATAALAKLNPRVGRKVEATSEDLGGLVRRAALLRSSMDEAMTQIQRNQQRMASTPTILPTNGHLSSLFSSGRYHPVLRITRPHKGIDIAARIGQPILAPARGRVVFAGNRSNGYGNMVEIDHGYGYITRYAHASRLRVHTGESVERGQLIADVGNTGLTSGPHLHYEVEVNGQQVDPMNFVIGDALP</sequence>
<keyword evidence="6" id="KW-0482">Metalloprotease</keyword>
<dbReference type="Pfam" id="PF01551">
    <property type="entry name" value="Peptidase_M23"/>
    <property type="match status" value="1"/>
</dbReference>
<dbReference type="GO" id="GO:0006508">
    <property type="term" value="P:proteolysis"/>
    <property type="evidence" value="ECO:0007669"/>
    <property type="project" value="UniProtKB-KW"/>
</dbReference>
<dbReference type="InterPro" id="IPR011055">
    <property type="entry name" value="Dup_hybrid_motif"/>
</dbReference>
<reference evidence="10 11" key="1">
    <citation type="submission" date="2020-08" db="EMBL/GenBank/DDBJ databases">
        <title>Genomic Encyclopedia of Type Strains, Phase IV (KMG-IV): sequencing the most valuable type-strain genomes for metagenomic binning, comparative biology and taxonomic classification.</title>
        <authorList>
            <person name="Goeker M."/>
        </authorList>
    </citation>
    <scope>NUCLEOTIDE SEQUENCE [LARGE SCALE GENOMIC DNA]</scope>
    <source>
        <strain evidence="10 11">DSM 29007</strain>
    </source>
</reference>
<dbReference type="AlphaFoldDB" id="A0A841H0P6"/>
<dbReference type="PANTHER" id="PTHR21666">
    <property type="entry name" value="PEPTIDASE-RELATED"/>
    <property type="match status" value="1"/>
</dbReference>
<keyword evidence="8" id="KW-0472">Membrane</keyword>
<evidence type="ECO:0000256" key="2">
    <source>
        <dbReference type="ARBA" id="ARBA00022670"/>
    </source>
</evidence>
<dbReference type="CDD" id="cd12797">
    <property type="entry name" value="M23_peptidase"/>
    <property type="match status" value="1"/>
</dbReference>
<dbReference type="InterPro" id="IPR016047">
    <property type="entry name" value="M23ase_b-sheet_dom"/>
</dbReference>
<name>A0A841H0P6_9BACT</name>
<gene>
    <name evidence="10" type="ORF">HNQ61_003142</name>
</gene>
<dbReference type="SUPFAM" id="SSF51261">
    <property type="entry name" value="Duplicated hybrid motif"/>
    <property type="match status" value="1"/>
</dbReference>
<organism evidence="10 11">
    <name type="scientific">Longimicrobium terrae</name>
    <dbReference type="NCBI Taxonomy" id="1639882"/>
    <lineage>
        <taxon>Bacteria</taxon>
        <taxon>Pseudomonadati</taxon>
        <taxon>Gemmatimonadota</taxon>
        <taxon>Longimicrobiia</taxon>
        <taxon>Longimicrobiales</taxon>
        <taxon>Longimicrobiaceae</taxon>
        <taxon>Longimicrobium</taxon>
    </lineage>
</organism>
<feature type="domain" description="M23ase beta-sheet core" evidence="9">
    <location>
        <begin position="205"/>
        <end position="300"/>
    </location>
</feature>
<evidence type="ECO:0000259" key="9">
    <source>
        <dbReference type="Pfam" id="PF01551"/>
    </source>
</evidence>
<dbReference type="GO" id="GO:0004222">
    <property type="term" value="F:metalloendopeptidase activity"/>
    <property type="evidence" value="ECO:0007669"/>
    <property type="project" value="TreeGrafter"/>
</dbReference>
<dbReference type="PANTHER" id="PTHR21666:SF288">
    <property type="entry name" value="CELL DIVISION PROTEIN YTFB"/>
    <property type="match status" value="1"/>
</dbReference>
<dbReference type="RefSeq" id="WP_170034987.1">
    <property type="nucleotide sequence ID" value="NZ_JABDTL010000001.1"/>
</dbReference>
<keyword evidence="4 10" id="KW-0378">Hydrolase</keyword>
<comment type="cofactor">
    <cofactor evidence="1">
        <name>Zn(2+)</name>
        <dbReference type="ChEBI" id="CHEBI:29105"/>
    </cofactor>
</comment>
<evidence type="ECO:0000256" key="8">
    <source>
        <dbReference type="SAM" id="Phobius"/>
    </source>
</evidence>
<evidence type="ECO:0000256" key="4">
    <source>
        <dbReference type="ARBA" id="ARBA00022801"/>
    </source>
</evidence>
<keyword evidence="3" id="KW-0479">Metal-binding</keyword>
<evidence type="ECO:0000256" key="7">
    <source>
        <dbReference type="SAM" id="Coils"/>
    </source>
</evidence>
<feature type="coiled-coil region" evidence="7">
    <location>
        <begin position="59"/>
        <end position="93"/>
    </location>
</feature>
<evidence type="ECO:0000313" key="10">
    <source>
        <dbReference type="EMBL" id="MBB6071514.1"/>
    </source>
</evidence>
<dbReference type="InterPro" id="IPR050570">
    <property type="entry name" value="Cell_wall_metabolism_enzyme"/>
</dbReference>
<dbReference type="FunFam" id="2.70.70.10:FF:000006">
    <property type="entry name" value="M23 family peptidase"/>
    <property type="match status" value="1"/>
</dbReference>
<protein>
    <submittedName>
        <fullName evidence="10">Murein DD-endopeptidase MepM/ murein hydrolase activator NlpD</fullName>
    </submittedName>
</protein>
<proteinExistence type="predicted"/>
<keyword evidence="11" id="KW-1185">Reference proteome</keyword>